<dbReference type="Proteomes" id="UP000241890">
    <property type="component" value="Unassembled WGS sequence"/>
</dbReference>
<dbReference type="AlphaFoldDB" id="A0A2R5GCM7"/>
<accession>A0A2R5GCM7</accession>
<dbReference type="EMBL" id="BEYU01000020">
    <property type="protein sequence ID" value="GBG26353.1"/>
    <property type="molecule type" value="Genomic_DNA"/>
</dbReference>
<comment type="caution">
    <text evidence="1">The sequence shown here is derived from an EMBL/GenBank/DDBJ whole genome shotgun (WGS) entry which is preliminary data.</text>
</comment>
<gene>
    <name evidence="1" type="ORF">FCC1311_025742</name>
</gene>
<name>A0A2R5GCM7_9STRA</name>
<keyword evidence="2" id="KW-1185">Reference proteome</keyword>
<evidence type="ECO:0000313" key="2">
    <source>
        <dbReference type="Proteomes" id="UP000241890"/>
    </source>
</evidence>
<reference evidence="1 2" key="1">
    <citation type="submission" date="2017-12" db="EMBL/GenBank/DDBJ databases">
        <title>Sequencing, de novo assembly and annotation of complete genome of a new Thraustochytrid species, strain FCC1311.</title>
        <authorList>
            <person name="Sedici K."/>
            <person name="Godart F."/>
            <person name="Aiese Cigliano R."/>
            <person name="Sanseverino W."/>
            <person name="Barakat M."/>
            <person name="Ortet P."/>
            <person name="Marechal E."/>
            <person name="Cagnac O."/>
            <person name="Amato A."/>
        </authorList>
    </citation>
    <scope>NUCLEOTIDE SEQUENCE [LARGE SCALE GENOMIC DNA]</scope>
</reference>
<sequence>MRLRGGVPSGLVSVAGKAKCQPPSNFAETLERLRIVSEALLADQSLQSATGMAMETLPRLANAVCPGSKAGLIREVGADVGPLRASPRSTLMEQSQSWHLEARVTAIFPPLALISALLAADRIKPGHDLMLRFEDSTGVLEVLFAIEDLMAIFESGKKVSSLDASFASWTPDYLGRMLVPGVMSDFVLTLA</sequence>
<organism evidence="1 2">
    <name type="scientific">Hondaea fermentalgiana</name>
    <dbReference type="NCBI Taxonomy" id="2315210"/>
    <lineage>
        <taxon>Eukaryota</taxon>
        <taxon>Sar</taxon>
        <taxon>Stramenopiles</taxon>
        <taxon>Bigyra</taxon>
        <taxon>Labyrinthulomycetes</taxon>
        <taxon>Thraustochytrida</taxon>
        <taxon>Thraustochytriidae</taxon>
        <taxon>Hondaea</taxon>
    </lineage>
</organism>
<dbReference type="InParanoid" id="A0A2R5GCM7"/>
<protein>
    <submittedName>
        <fullName evidence="1">Uncharacterized protein</fullName>
    </submittedName>
</protein>
<proteinExistence type="predicted"/>
<evidence type="ECO:0000313" key="1">
    <source>
        <dbReference type="EMBL" id="GBG26353.1"/>
    </source>
</evidence>